<comment type="caution">
    <text evidence="4">The sequence shown here is derived from an EMBL/GenBank/DDBJ whole genome shotgun (WGS) entry which is preliminary data.</text>
</comment>
<proteinExistence type="predicted"/>
<evidence type="ECO:0000256" key="1">
    <source>
        <dbReference type="ARBA" id="ARBA00022553"/>
    </source>
</evidence>
<dbReference type="InterPro" id="IPR011006">
    <property type="entry name" value="CheY-like_superfamily"/>
</dbReference>
<gene>
    <name evidence="4" type="ORF">VRU49_00125</name>
</gene>
<dbReference type="Proteomes" id="UP001337681">
    <property type="component" value="Unassembled WGS sequence"/>
</dbReference>
<feature type="domain" description="Response regulatory" evidence="3">
    <location>
        <begin position="3"/>
        <end position="118"/>
    </location>
</feature>
<evidence type="ECO:0000313" key="5">
    <source>
        <dbReference type="Proteomes" id="UP001337681"/>
    </source>
</evidence>
<dbReference type="PANTHER" id="PTHR44591">
    <property type="entry name" value="STRESS RESPONSE REGULATOR PROTEIN 1"/>
    <property type="match status" value="1"/>
</dbReference>
<keyword evidence="1 2" id="KW-0597">Phosphoprotein</keyword>
<dbReference type="InterPro" id="IPR050595">
    <property type="entry name" value="Bact_response_regulator"/>
</dbReference>
<dbReference type="SUPFAM" id="SSF52172">
    <property type="entry name" value="CheY-like"/>
    <property type="match status" value="1"/>
</dbReference>
<reference evidence="4 5" key="1">
    <citation type="submission" date="2024-01" db="EMBL/GenBank/DDBJ databases">
        <title>Pedobacter sp. nov., isolated from oil-contaminated soil.</title>
        <authorList>
            <person name="Le N.T.T."/>
        </authorList>
    </citation>
    <scope>NUCLEOTIDE SEQUENCE [LARGE SCALE GENOMIC DNA]</scope>
    <source>
        <strain evidence="4 5">VNH31</strain>
    </source>
</reference>
<dbReference type="PANTHER" id="PTHR44591:SF3">
    <property type="entry name" value="RESPONSE REGULATORY DOMAIN-CONTAINING PROTEIN"/>
    <property type="match status" value="1"/>
</dbReference>
<dbReference type="Pfam" id="PF00072">
    <property type="entry name" value="Response_reg"/>
    <property type="match status" value="1"/>
</dbReference>
<dbReference type="RefSeq" id="WP_330144735.1">
    <property type="nucleotide sequence ID" value="NZ_JAZDQU010000001.1"/>
</dbReference>
<dbReference type="EMBL" id="JAZDQU010000001">
    <property type="protein sequence ID" value="MEE1883809.1"/>
    <property type="molecule type" value="Genomic_DNA"/>
</dbReference>
<protein>
    <submittedName>
        <fullName evidence="4">Response regulator</fullName>
    </submittedName>
</protein>
<dbReference type="Gene3D" id="3.40.50.2300">
    <property type="match status" value="1"/>
</dbReference>
<dbReference type="PROSITE" id="PS50110">
    <property type="entry name" value="RESPONSE_REGULATORY"/>
    <property type="match status" value="1"/>
</dbReference>
<evidence type="ECO:0000256" key="2">
    <source>
        <dbReference type="PROSITE-ProRule" id="PRU00169"/>
    </source>
</evidence>
<feature type="modified residue" description="4-aspartylphosphate" evidence="2">
    <location>
        <position position="52"/>
    </location>
</feature>
<evidence type="ECO:0000259" key="3">
    <source>
        <dbReference type="PROSITE" id="PS50110"/>
    </source>
</evidence>
<accession>A0ABU7GXQ2</accession>
<sequence length="129" mass="14482">MNRILIIDDDKDVLDTLSLILEIGGYDILGLLEVDSLNENIKTFKPDLIVLDVVLGNIDGRSICNQLKQNPVTKSIPILMMSGLLEMKKVNENTIGPDDFISKPFEMENFVSKVTKLIAQKKSKDYTIN</sequence>
<dbReference type="InterPro" id="IPR001789">
    <property type="entry name" value="Sig_transdc_resp-reg_receiver"/>
</dbReference>
<keyword evidence="5" id="KW-1185">Reference proteome</keyword>
<dbReference type="SMART" id="SM00448">
    <property type="entry name" value="REC"/>
    <property type="match status" value="1"/>
</dbReference>
<organism evidence="4 5">
    <name type="scientific">Pedobacter flavus</name>
    <dbReference type="NCBI Taxonomy" id="3113906"/>
    <lineage>
        <taxon>Bacteria</taxon>
        <taxon>Pseudomonadati</taxon>
        <taxon>Bacteroidota</taxon>
        <taxon>Sphingobacteriia</taxon>
        <taxon>Sphingobacteriales</taxon>
        <taxon>Sphingobacteriaceae</taxon>
        <taxon>Pedobacter</taxon>
    </lineage>
</organism>
<evidence type="ECO:0000313" key="4">
    <source>
        <dbReference type="EMBL" id="MEE1883809.1"/>
    </source>
</evidence>
<name>A0ABU7GXQ2_9SPHI</name>